<evidence type="ECO:0000313" key="2">
    <source>
        <dbReference type="Proteomes" id="UP000231371"/>
    </source>
</evidence>
<gene>
    <name evidence="1" type="ORF">COV89_04265</name>
</gene>
<reference evidence="1 2" key="1">
    <citation type="submission" date="2017-09" db="EMBL/GenBank/DDBJ databases">
        <title>Depth-based differentiation of microbial function through sediment-hosted aquifers and enrichment of novel symbionts in the deep terrestrial subsurface.</title>
        <authorList>
            <person name="Probst A.J."/>
            <person name="Ladd B."/>
            <person name="Jarett J.K."/>
            <person name="Geller-Mcgrath D.E."/>
            <person name="Sieber C.M."/>
            <person name="Emerson J.B."/>
            <person name="Anantharaman K."/>
            <person name="Thomas B.C."/>
            <person name="Malmstrom R."/>
            <person name="Stieglmeier M."/>
            <person name="Klingl A."/>
            <person name="Woyke T."/>
            <person name="Ryan C.M."/>
            <person name="Banfield J.F."/>
        </authorList>
    </citation>
    <scope>NUCLEOTIDE SEQUENCE [LARGE SCALE GENOMIC DNA]</scope>
    <source>
        <strain evidence="1">CG11_big_fil_rev_8_21_14_0_20_40_12</strain>
    </source>
</reference>
<organism evidence="1 2">
    <name type="scientific">Candidatus Shapirobacteria bacterium CG11_big_fil_rev_8_21_14_0_20_40_12</name>
    <dbReference type="NCBI Taxonomy" id="1974889"/>
    <lineage>
        <taxon>Bacteria</taxon>
        <taxon>Candidatus Shapironibacteriota</taxon>
    </lineage>
</organism>
<name>A0A2H0KH45_9BACT</name>
<sequence>MSQERIAINLRNWRGKSTEEIVQDLASFPIESADLPSEKRISVTVLKLSSFAKLINPLSQSAEDIATTKIYMWAKDANPQVQIWLDSNEPSEKEILQEMKTLTDFNPGQLIIWLSPAEKGVYDESRIGIYQVVLVNNEKYLFFRSLCGNQYLDKCSVIAKRLTRNSVEIIIPEELSDPRLLRACPISIYVPGKSLLGYLKSAIEIPNVWQAISNGEDIDKKINSTAVVSAFLTGEVEAQIEEAQLFNQQVIIGAWIEKELQERLNITLKPGSCGVLYSSLTISPLTQILGNRESVSLESGAKFVKNCGNCGTPINARISKGYVCPHCGGVYEGC</sequence>
<dbReference type="Proteomes" id="UP000231371">
    <property type="component" value="Unassembled WGS sequence"/>
</dbReference>
<evidence type="ECO:0000313" key="1">
    <source>
        <dbReference type="EMBL" id="PIQ69704.1"/>
    </source>
</evidence>
<comment type="caution">
    <text evidence="1">The sequence shown here is derived from an EMBL/GenBank/DDBJ whole genome shotgun (WGS) entry which is preliminary data.</text>
</comment>
<accession>A0A2H0KH45</accession>
<proteinExistence type="predicted"/>
<protein>
    <submittedName>
        <fullName evidence="1">Uncharacterized protein</fullName>
    </submittedName>
</protein>
<dbReference type="AlphaFoldDB" id="A0A2H0KH45"/>
<dbReference type="EMBL" id="PCVI01000066">
    <property type="protein sequence ID" value="PIQ69704.1"/>
    <property type="molecule type" value="Genomic_DNA"/>
</dbReference>